<keyword evidence="1" id="KW-1133">Transmembrane helix</keyword>
<accession>A0ABM7S1K2</accession>
<dbReference type="EMBL" id="AP024749">
    <property type="protein sequence ID" value="BCY27448.1"/>
    <property type="molecule type" value="Genomic_DNA"/>
</dbReference>
<feature type="transmembrane region" description="Helical" evidence="1">
    <location>
        <begin position="14"/>
        <end position="33"/>
    </location>
</feature>
<organism evidence="2 3">
    <name type="scientific">Flavobacterium okayamense</name>
    <dbReference type="NCBI Taxonomy" id="2830782"/>
    <lineage>
        <taxon>Bacteria</taxon>
        <taxon>Pseudomonadati</taxon>
        <taxon>Bacteroidota</taxon>
        <taxon>Flavobacteriia</taxon>
        <taxon>Flavobacteriales</taxon>
        <taxon>Flavobacteriaceae</taxon>
        <taxon>Flavobacterium</taxon>
    </lineage>
</organism>
<dbReference type="InterPro" id="IPR048136">
    <property type="entry name" value="STM3941-like"/>
</dbReference>
<keyword evidence="1" id="KW-0812">Transmembrane</keyword>
<evidence type="ECO:0000313" key="2">
    <source>
        <dbReference type="EMBL" id="BCY27448.1"/>
    </source>
</evidence>
<sequence>MENIKNIFVNKEKAAIYLSAGCFFVFIGVFYFDEMINFDVKPLKSIMLLLGLILFSFGIIHSIYLLSKKSPMLIVNDNEVFISIFLKKDRVVKFEDIESFFLVNTYHRGFVTNRIIFVELKKPSEKYSNSLFYKILKEIIPKRAVNSEFSIQTAFLDIKCDELLKILNKKLRDFNKSKN</sequence>
<evidence type="ECO:0000313" key="3">
    <source>
        <dbReference type="Proteomes" id="UP000825258"/>
    </source>
</evidence>
<evidence type="ECO:0000256" key="1">
    <source>
        <dbReference type="SAM" id="Phobius"/>
    </source>
</evidence>
<dbReference type="NCBIfam" id="NF041635">
    <property type="entry name" value="STM3941_fam"/>
    <property type="match status" value="1"/>
</dbReference>
<evidence type="ECO:0008006" key="4">
    <source>
        <dbReference type="Google" id="ProtNLM"/>
    </source>
</evidence>
<keyword evidence="1" id="KW-0472">Membrane</keyword>
<dbReference type="Proteomes" id="UP000825258">
    <property type="component" value="Chromosome"/>
</dbReference>
<gene>
    <name evidence="2" type="ORF">KK2020170_03160</name>
</gene>
<protein>
    <recommendedName>
        <fullName evidence="4">PH domain-containing protein</fullName>
    </recommendedName>
</protein>
<reference evidence="2 3" key="1">
    <citation type="submission" date="2021-06" db="EMBL/GenBank/DDBJ databases">
        <title>Whole genome sequences of Flavobacterium sp. KK2020170 and assembly.</title>
        <authorList>
            <person name="Kitahara K."/>
            <person name="Miyoshi S."/>
            <person name="Uesaka K."/>
        </authorList>
    </citation>
    <scope>NUCLEOTIDE SEQUENCE [LARGE SCALE GENOMIC DNA]</scope>
    <source>
        <strain evidence="2 3">KK2020170</strain>
    </source>
</reference>
<keyword evidence="3" id="KW-1185">Reference proteome</keyword>
<dbReference type="RefSeq" id="WP_221259069.1">
    <property type="nucleotide sequence ID" value="NZ_AP024749.1"/>
</dbReference>
<feature type="transmembrane region" description="Helical" evidence="1">
    <location>
        <begin position="45"/>
        <end position="66"/>
    </location>
</feature>
<proteinExistence type="predicted"/>
<name>A0ABM7S1K2_9FLAO</name>